<evidence type="ECO:0000256" key="6">
    <source>
        <dbReference type="ARBA" id="ARBA00023236"/>
    </source>
</evidence>
<evidence type="ECO:0000256" key="4">
    <source>
        <dbReference type="ARBA" id="ARBA00022813"/>
    </source>
</evidence>
<dbReference type="PANTHER" id="PTHR33516:SF2">
    <property type="entry name" value="LEXA REPRESSOR-RELATED"/>
    <property type="match status" value="1"/>
</dbReference>
<gene>
    <name evidence="9" type="primary">umuD</name>
    <name evidence="9" type="ORF">SPF06_18670</name>
</gene>
<keyword evidence="9" id="KW-0808">Transferase</keyword>
<organism evidence="9 10">
    <name type="scientific">Sinomonas terricola</name>
    <dbReference type="NCBI Taxonomy" id="3110330"/>
    <lineage>
        <taxon>Bacteria</taxon>
        <taxon>Bacillati</taxon>
        <taxon>Actinomycetota</taxon>
        <taxon>Actinomycetes</taxon>
        <taxon>Micrococcales</taxon>
        <taxon>Micrococcaceae</taxon>
        <taxon>Sinomonas</taxon>
    </lineage>
</organism>
<evidence type="ECO:0000256" key="1">
    <source>
        <dbReference type="ARBA" id="ARBA00007484"/>
    </source>
</evidence>
<keyword evidence="9" id="KW-0548">Nucleotidyltransferase</keyword>
<comment type="caution">
    <text evidence="9">The sequence shown here is derived from an EMBL/GenBank/DDBJ whole genome shotgun (WGS) entry which is preliminary data.</text>
</comment>
<dbReference type="EC" id="2.7.7.7" evidence="9"/>
<keyword evidence="2" id="KW-0227">DNA damage</keyword>
<evidence type="ECO:0000256" key="5">
    <source>
        <dbReference type="ARBA" id="ARBA00023204"/>
    </source>
</evidence>
<evidence type="ECO:0000313" key="10">
    <source>
        <dbReference type="Proteomes" id="UP001304769"/>
    </source>
</evidence>
<dbReference type="PANTHER" id="PTHR33516">
    <property type="entry name" value="LEXA REPRESSOR"/>
    <property type="match status" value="1"/>
</dbReference>
<comment type="similarity">
    <text evidence="1 7">Belongs to the peptidase S24 family.</text>
</comment>
<dbReference type="InterPro" id="IPR006197">
    <property type="entry name" value="Peptidase_S24_LexA"/>
</dbReference>
<sequence>MLLPVAPQPVPAGFPSPAQDYYDGPIDLTEQLVKDKAATFIVRVVGDSMEQAGVSDGDELLVDRSLVPRHGDVVVAVLDGELTVKRLWLTARGVVLHAENPKYPDILVPELTEFLVWGVATYCIHHLYGRKLH</sequence>
<evidence type="ECO:0000256" key="2">
    <source>
        <dbReference type="ARBA" id="ARBA00022763"/>
    </source>
</evidence>
<feature type="domain" description="Peptidase S24/S26A/S26B/S26C" evidence="8">
    <location>
        <begin position="9"/>
        <end position="119"/>
    </location>
</feature>
<keyword evidence="3 7" id="KW-0378">Hydrolase</keyword>
<evidence type="ECO:0000256" key="7">
    <source>
        <dbReference type="RuleBase" id="RU003991"/>
    </source>
</evidence>
<keyword evidence="6" id="KW-0742">SOS response</keyword>
<accession>A0ABU5TAN6</accession>
<dbReference type="Proteomes" id="UP001304769">
    <property type="component" value="Unassembled WGS sequence"/>
</dbReference>
<dbReference type="SUPFAM" id="SSF51306">
    <property type="entry name" value="LexA/Signal peptidase"/>
    <property type="match status" value="1"/>
</dbReference>
<dbReference type="EMBL" id="JAYGGQ010000017">
    <property type="protein sequence ID" value="MEA5456752.1"/>
    <property type="molecule type" value="Genomic_DNA"/>
</dbReference>
<dbReference type="Pfam" id="PF00717">
    <property type="entry name" value="Peptidase_S24"/>
    <property type="match status" value="1"/>
</dbReference>
<dbReference type="InterPro" id="IPR036286">
    <property type="entry name" value="LexA/Signal_pep-like_sf"/>
</dbReference>
<keyword evidence="10" id="KW-1185">Reference proteome</keyword>
<evidence type="ECO:0000259" key="8">
    <source>
        <dbReference type="Pfam" id="PF00717"/>
    </source>
</evidence>
<dbReference type="RefSeq" id="WP_323280723.1">
    <property type="nucleotide sequence ID" value="NZ_JAYGGQ010000017.1"/>
</dbReference>
<keyword evidence="4 7" id="KW-0068">Autocatalytic cleavage</keyword>
<reference evidence="9 10" key="1">
    <citation type="submission" date="2023-12" db="EMBL/GenBank/DDBJ databases">
        <title>Sinomonas terricola sp. nov, isolated from litchi orchard soil in Guangdong, PR China.</title>
        <authorList>
            <person name="Jiaxin W."/>
            <person name="Yang Z."/>
            <person name="Honghui Z."/>
        </authorList>
    </citation>
    <scope>NUCLEOTIDE SEQUENCE [LARGE SCALE GENOMIC DNA]</scope>
    <source>
        <strain evidence="9 10">JGH33</strain>
    </source>
</reference>
<proteinExistence type="inferred from homology"/>
<evidence type="ECO:0000256" key="3">
    <source>
        <dbReference type="ARBA" id="ARBA00022801"/>
    </source>
</evidence>
<dbReference type="Gene3D" id="2.10.109.10">
    <property type="entry name" value="Umud Fragment, subunit A"/>
    <property type="match status" value="1"/>
</dbReference>
<name>A0ABU5TAN6_9MICC</name>
<protein>
    <submittedName>
        <fullName evidence="9">Translesion error-prone DNA polymerase V autoproteolytic subunit</fullName>
        <ecNumber evidence="9">2.7.7.7</ecNumber>
    </submittedName>
</protein>
<dbReference type="PRINTS" id="PR00726">
    <property type="entry name" value="LEXASERPTASE"/>
</dbReference>
<dbReference type="InterPro" id="IPR039418">
    <property type="entry name" value="LexA-like"/>
</dbReference>
<dbReference type="InterPro" id="IPR050077">
    <property type="entry name" value="LexA_repressor"/>
</dbReference>
<dbReference type="InterPro" id="IPR015927">
    <property type="entry name" value="Peptidase_S24_S26A/B/C"/>
</dbReference>
<dbReference type="NCBIfam" id="NF007621">
    <property type="entry name" value="PRK10276.1"/>
    <property type="match status" value="1"/>
</dbReference>
<keyword evidence="5" id="KW-0234">DNA repair</keyword>
<dbReference type="GO" id="GO:0003887">
    <property type="term" value="F:DNA-directed DNA polymerase activity"/>
    <property type="evidence" value="ECO:0007669"/>
    <property type="project" value="UniProtKB-EC"/>
</dbReference>
<dbReference type="CDD" id="cd06529">
    <property type="entry name" value="S24_LexA-like"/>
    <property type="match status" value="1"/>
</dbReference>
<evidence type="ECO:0000313" key="9">
    <source>
        <dbReference type="EMBL" id="MEA5456752.1"/>
    </source>
</evidence>